<dbReference type="InterPro" id="IPR035986">
    <property type="entry name" value="PKD_dom_sf"/>
</dbReference>
<dbReference type="Pfam" id="PF18911">
    <property type="entry name" value="PKD_4"/>
    <property type="match status" value="1"/>
</dbReference>
<dbReference type="InterPro" id="IPR013517">
    <property type="entry name" value="FG-GAP"/>
</dbReference>
<dbReference type="SMART" id="SM00089">
    <property type="entry name" value="PKD"/>
    <property type="match status" value="2"/>
</dbReference>
<evidence type="ECO:0000256" key="2">
    <source>
        <dbReference type="ARBA" id="ARBA00022692"/>
    </source>
</evidence>
<dbReference type="Gene3D" id="2.130.10.130">
    <property type="entry name" value="Integrin alpha, N-terminal"/>
    <property type="match status" value="2"/>
</dbReference>
<feature type="domain" description="PKD/Chitinase" evidence="7">
    <location>
        <begin position="234"/>
        <end position="322"/>
    </location>
</feature>
<keyword evidence="9" id="KW-1185">Reference proteome</keyword>
<dbReference type="InterPro" id="IPR015943">
    <property type="entry name" value="WD40/YVTN_repeat-like_dom_sf"/>
</dbReference>
<accession>A0A9W6G3Y6</accession>
<name>A0A9W6G3Y6_9BACT</name>
<dbReference type="CDD" id="cd00146">
    <property type="entry name" value="PKD"/>
    <property type="match status" value="1"/>
</dbReference>
<feature type="domain" description="PKD/Chitinase" evidence="7">
    <location>
        <begin position="140"/>
        <end position="230"/>
    </location>
</feature>
<proteinExistence type="predicted"/>
<comment type="subcellular location">
    <subcellularLocation>
        <location evidence="1">Membrane</location>
        <topology evidence="1">Single-pass membrane protein</topology>
    </subcellularLocation>
</comment>
<evidence type="ECO:0000313" key="9">
    <source>
        <dbReference type="Proteomes" id="UP001144352"/>
    </source>
</evidence>
<comment type="caution">
    <text evidence="8">The sequence shown here is derived from an EMBL/GenBank/DDBJ whole genome shotgun (WGS) entry which is preliminary data.</text>
</comment>
<dbReference type="Pfam" id="PF22352">
    <property type="entry name" value="K319L-like_PKD"/>
    <property type="match status" value="1"/>
</dbReference>
<dbReference type="EMBL" id="BSDS01000002">
    <property type="protein sequence ID" value="GLI39917.1"/>
    <property type="molecule type" value="Genomic_DNA"/>
</dbReference>
<dbReference type="Gene3D" id="2.130.10.10">
    <property type="entry name" value="YVTN repeat-like/Quinoprotein amine dehydrogenase"/>
    <property type="match status" value="1"/>
</dbReference>
<keyword evidence="2" id="KW-0812">Transmembrane</keyword>
<dbReference type="SUPFAM" id="SSF49299">
    <property type="entry name" value="PKD domain"/>
    <property type="match status" value="1"/>
</dbReference>
<dbReference type="PANTHER" id="PTHR21419">
    <property type="match status" value="1"/>
</dbReference>
<feature type="chain" id="PRO_5040731743" description="PKD/Chitinase domain-containing protein" evidence="6">
    <location>
        <begin position="23"/>
        <end position="1002"/>
    </location>
</feature>
<dbReference type="Gene3D" id="2.60.40.10">
    <property type="entry name" value="Immunoglobulins"/>
    <property type="match status" value="3"/>
</dbReference>
<dbReference type="GO" id="GO:0016020">
    <property type="term" value="C:membrane"/>
    <property type="evidence" value="ECO:0007669"/>
    <property type="project" value="UniProtKB-SubCell"/>
</dbReference>
<organism evidence="8 9">
    <name type="scientific">Geobacter hydrogenophilus</name>
    <dbReference type="NCBI Taxonomy" id="40983"/>
    <lineage>
        <taxon>Bacteria</taxon>
        <taxon>Pseudomonadati</taxon>
        <taxon>Thermodesulfobacteriota</taxon>
        <taxon>Desulfuromonadia</taxon>
        <taxon>Geobacterales</taxon>
        <taxon>Geobacteraceae</taxon>
        <taxon>Geobacter</taxon>
    </lineage>
</organism>
<gene>
    <name evidence="8" type="ORF">GHYDROH2_34180</name>
</gene>
<evidence type="ECO:0000313" key="8">
    <source>
        <dbReference type="EMBL" id="GLI39917.1"/>
    </source>
</evidence>
<dbReference type="InterPro" id="IPR000601">
    <property type="entry name" value="PKD_dom"/>
</dbReference>
<dbReference type="Pfam" id="PF13517">
    <property type="entry name" value="FG-GAP_3"/>
    <property type="match status" value="1"/>
</dbReference>
<evidence type="ECO:0000256" key="4">
    <source>
        <dbReference type="ARBA" id="ARBA00022989"/>
    </source>
</evidence>
<evidence type="ECO:0000256" key="1">
    <source>
        <dbReference type="ARBA" id="ARBA00004167"/>
    </source>
</evidence>
<dbReference type="InterPro" id="IPR045232">
    <property type="entry name" value="FAM234"/>
</dbReference>
<feature type="signal peptide" evidence="6">
    <location>
        <begin position="1"/>
        <end position="22"/>
    </location>
</feature>
<sequence length="1002" mass="106838">MNRLILLLLILFVTATPMALQANMKQPSYPAQSAAAVYTPGIPTVYAGDDVTAFAGIPVVLHPIVTPSTPGNSLSYDWKIINKPGGSKAVLSDRHSINPTFVTMLPGYYELQLWVTEGKTNVSDIVVVHVLPSPKSNPPVAIPTAPSNVIVGHQITLNGSGSYDPSGLSLSYAWEMISQPQGSSATLMSALTTFPVFTPDLPGAYEIKLTVSNEYATGVPQTLLIQARQNIAPVANAGPDQSVPPGAMVTLDGSASYDTDGDPLTFAWAFQSCPKNICPTLENSFNTNPSFIAALPGTYVLSLTVGDGSYLTTTDTVQVTSSAPGPSDPDFLKLQWQYGIFGTNIGQAGLHVTDLDGDGTPEVIASAWAGSTSVWYILRQNANGAYEQVWRSASYSSPIVRLRVADVTNDGKGDVIVGLSDGTIRIYDGPTCNELRQFSTAGTLTDMAVKDVDGDGKPEVVTTNVTGVFVYDIESGASKWSLPTGGSTSLAVGNVDADQSVEIVTTSSSYGGKGYVIDAASHTIEWEYINGFGCRVALGDLDGDGMEEIVGAAAWSKVTVFDADAKTPSWEIPTSQDISALLVIDADDDGKPEILYGDGQWGKVYAIDALTRQEKWSISNPEHGVQGLALGDTDQDGTKEVLWSAGGSSSGADYLYIADPQTRTIEWQSIHVDGPLSALDVGDVDGDGDDEIVMVSFESESGYGEGIIHIFDARTHTLEYREKLGLMDWMGVRSVRIGDVDGDGNNEFVVTTANLYDGFIRVYNGVTRAVKYDSARYSGNYFTALAIADVDNDGEKEIIAGQGREHTGAQGTYLIVFDGKTLQEKWRSVDLGTYWGAVRDIKVADIDGDGNQELIAALGNQLVVYDGVTHNLKFLGNQSAVALEVTDGSTEILVGRGDGKIDVIDGVTFAVKKTVPTSSNTQIDALQAVDLTGDGAPEWLITHGGMMEIMEGNTETLKWTSPNLATNLGLFNHLVIRDTDRDGRADVFVGDNAGLYHFEQTP</sequence>
<dbReference type="AlphaFoldDB" id="A0A9W6G3Y6"/>
<dbReference type="InterPro" id="IPR013783">
    <property type="entry name" value="Ig-like_fold"/>
</dbReference>
<dbReference type="SUPFAM" id="SSF69318">
    <property type="entry name" value="Integrin alpha N-terminal domain"/>
    <property type="match status" value="2"/>
</dbReference>
<reference evidence="8" key="1">
    <citation type="submission" date="2022-12" db="EMBL/GenBank/DDBJ databases">
        <title>Reference genome sequencing for broad-spectrum identification of bacterial and archaeal isolates by mass spectrometry.</title>
        <authorList>
            <person name="Sekiguchi Y."/>
            <person name="Tourlousse D.M."/>
        </authorList>
    </citation>
    <scope>NUCLEOTIDE SEQUENCE</scope>
    <source>
        <strain evidence="8">H2</strain>
    </source>
</reference>
<dbReference type="InterPro" id="IPR028994">
    <property type="entry name" value="Integrin_alpha_N"/>
</dbReference>
<evidence type="ECO:0000259" key="7">
    <source>
        <dbReference type="SMART" id="SM00089"/>
    </source>
</evidence>
<keyword evidence="3 6" id="KW-0732">Signal</keyword>
<keyword evidence="5" id="KW-0472">Membrane</keyword>
<evidence type="ECO:0000256" key="3">
    <source>
        <dbReference type="ARBA" id="ARBA00022729"/>
    </source>
</evidence>
<evidence type="ECO:0000256" key="5">
    <source>
        <dbReference type="ARBA" id="ARBA00023136"/>
    </source>
</evidence>
<keyword evidence="4" id="KW-1133">Transmembrane helix</keyword>
<dbReference type="InterPro" id="IPR022409">
    <property type="entry name" value="PKD/Chitinase_dom"/>
</dbReference>
<dbReference type="PANTHER" id="PTHR21419:SF23">
    <property type="entry name" value="PROTEIN DEFECTIVE IN EXINE FORMATION 1"/>
    <property type="match status" value="1"/>
</dbReference>
<protein>
    <recommendedName>
        <fullName evidence="7">PKD/Chitinase domain-containing protein</fullName>
    </recommendedName>
</protein>
<dbReference type="RefSeq" id="WP_214184742.1">
    <property type="nucleotide sequence ID" value="NZ_BSDS01000002.1"/>
</dbReference>
<evidence type="ECO:0000256" key="6">
    <source>
        <dbReference type="SAM" id="SignalP"/>
    </source>
</evidence>
<dbReference type="Proteomes" id="UP001144352">
    <property type="component" value="Unassembled WGS sequence"/>
</dbReference>